<gene>
    <name evidence="2" type="ORF">L916_12117</name>
</gene>
<organism evidence="2">
    <name type="scientific">Phytophthora nicotianae</name>
    <name type="common">Potato buckeye rot agent</name>
    <name type="synonym">Phytophthora parasitica</name>
    <dbReference type="NCBI Taxonomy" id="4792"/>
    <lineage>
        <taxon>Eukaryota</taxon>
        <taxon>Sar</taxon>
        <taxon>Stramenopiles</taxon>
        <taxon>Oomycota</taxon>
        <taxon>Peronosporomycetes</taxon>
        <taxon>Peronosporales</taxon>
        <taxon>Peronosporaceae</taxon>
        <taxon>Phytophthora</taxon>
    </lineage>
</organism>
<evidence type="ECO:0000256" key="1">
    <source>
        <dbReference type="SAM" id="MobiDB-lite"/>
    </source>
</evidence>
<sequence length="66" mass="7457">MFGSTMRTTDWRGGEGAVPYNTRRSVEEDSWTEVERKELDHATSFVSDSMYLVMESPAGALYMGET</sequence>
<dbReference type="AlphaFoldDB" id="W2INV0"/>
<protein>
    <submittedName>
        <fullName evidence="2">Uncharacterized protein</fullName>
    </submittedName>
</protein>
<dbReference type="Proteomes" id="UP000053864">
    <property type="component" value="Unassembled WGS sequence"/>
</dbReference>
<dbReference type="EMBL" id="KI673904">
    <property type="protein sequence ID" value="ETL35801.1"/>
    <property type="molecule type" value="Genomic_DNA"/>
</dbReference>
<accession>W2INV0</accession>
<feature type="region of interest" description="Disordered" evidence="1">
    <location>
        <begin position="1"/>
        <end position="25"/>
    </location>
</feature>
<evidence type="ECO:0000313" key="2">
    <source>
        <dbReference type="EMBL" id="ETL35801.1"/>
    </source>
</evidence>
<feature type="non-terminal residue" evidence="2">
    <location>
        <position position="66"/>
    </location>
</feature>
<reference evidence="2" key="1">
    <citation type="submission" date="2013-11" db="EMBL/GenBank/DDBJ databases">
        <title>The Genome Sequence of Phytophthora parasitica CJ05E6.</title>
        <authorList>
            <consortium name="The Broad Institute Genomics Platform"/>
            <person name="Russ C."/>
            <person name="Tyler B."/>
            <person name="Panabieres F."/>
            <person name="Shan W."/>
            <person name="Tripathy S."/>
            <person name="Grunwald N."/>
            <person name="Machado M."/>
            <person name="Johnson C.S."/>
            <person name="Arredondo F."/>
            <person name="Hong C."/>
            <person name="Coffey M."/>
            <person name="Young S.K."/>
            <person name="Zeng Q."/>
            <person name="Gargeya S."/>
            <person name="Fitzgerald M."/>
            <person name="Abouelleil A."/>
            <person name="Alvarado L."/>
            <person name="Chapman S.B."/>
            <person name="Gainer-Dewar J."/>
            <person name="Goldberg J."/>
            <person name="Griggs A."/>
            <person name="Gujja S."/>
            <person name="Hansen M."/>
            <person name="Howarth C."/>
            <person name="Imamovic A."/>
            <person name="Ireland A."/>
            <person name="Larimer J."/>
            <person name="McCowan C."/>
            <person name="Murphy C."/>
            <person name="Pearson M."/>
            <person name="Poon T.W."/>
            <person name="Priest M."/>
            <person name="Roberts A."/>
            <person name="Saif S."/>
            <person name="Shea T."/>
            <person name="Sykes S."/>
            <person name="Wortman J."/>
            <person name="Nusbaum C."/>
            <person name="Birren B."/>
        </authorList>
    </citation>
    <scope>NUCLEOTIDE SEQUENCE [LARGE SCALE GENOMIC DNA]</scope>
    <source>
        <strain evidence="2">CJ05E6</strain>
    </source>
</reference>
<name>W2INV0_PHYNI</name>
<proteinExistence type="predicted"/>